<dbReference type="Proteomes" id="UP000620124">
    <property type="component" value="Unassembled WGS sequence"/>
</dbReference>
<dbReference type="EMBL" id="JACAZI010000026">
    <property type="protein sequence ID" value="KAF7334447.1"/>
    <property type="molecule type" value="Genomic_DNA"/>
</dbReference>
<keyword evidence="2" id="KW-1185">Reference proteome</keyword>
<name>A0A8H6X5D2_9AGAR</name>
<evidence type="ECO:0008006" key="3">
    <source>
        <dbReference type="Google" id="ProtNLM"/>
    </source>
</evidence>
<proteinExistence type="predicted"/>
<evidence type="ECO:0000313" key="1">
    <source>
        <dbReference type="EMBL" id="KAF7334447.1"/>
    </source>
</evidence>
<sequence>MDEWEILHLAKEEDGCIDGVHDRGSQFLAAVLQHYARWEYIKLHFDTVDFRGVPGTMSLLRHLDLSLSDPPDFVSFGDLPLLRTAILNDVAAIYLTFPWTQLISLTLTSIHLHECVPILPQASNLVYCELELFFVNYSDREPFTLPYVEDFMLKDACVTFKFNITTPVNILENFILPALCRLEIPERFFGDDPIDCLASFISHSGCALQDVCITGKRYILKNVYRTAFPSIQFFFDGVYDGDEVEGADL</sequence>
<organism evidence="1 2">
    <name type="scientific">Mycena venus</name>
    <dbReference type="NCBI Taxonomy" id="2733690"/>
    <lineage>
        <taxon>Eukaryota</taxon>
        <taxon>Fungi</taxon>
        <taxon>Dikarya</taxon>
        <taxon>Basidiomycota</taxon>
        <taxon>Agaricomycotina</taxon>
        <taxon>Agaricomycetes</taxon>
        <taxon>Agaricomycetidae</taxon>
        <taxon>Agaricales</taxon>
        <taxon>Marasmiineae</taxon>
        <taxon>Mycenaceae</taxon>
        <taxon>Mycena</taxon>
    </lineage>
</organism>
<evidence type="ECO:0000313" key="2">
    <source>
        <dbReference type="Proteomes" id="UP000620124"/>
    </source>
</evidence>
<accession>A0A8H6X5D2</accession>
<protein>
    <recommendedName>
        <fullName evidence="3">F-box domain-containing protein</fullName>
    </recommendedName>
</protein>
<dbReference type="OrthoDB" id="3139566at2759"/>
<comment type="caution">
    <text evidence="1">The sequence shown here is derived from an EMBL/GenBank/DDBJ whole genome shotgun (WGS) entry which is preliminary data.</text>
</comment>
<gene>
    <name evidence="1" type="ORF">MVEN_02274200</name>
</gene>
<reference evidence="1" key="1">
    <citation type="submission" date="2020-05" db="EMBL/GenBank/DDBJ databases">
        <title>Mycena genomes resolve the evolution of fungal bioluminescence.</title>
        <authorList>
            <person name="Tsai I.J."/>
        </authorList>
    </citation>
    <scope>NUCLEOTIDE SEQUENCE</scope>
    <source>
        <strain evidence="1">CCC161011</strain>
    </source>
</reference>
<dbReference type="AlphaFoldDB" id="A0A8H6X5D2"/>